<dbReference type="PANTHER" id="PTHR24148">
    <property type="entry name" value="ANKYRIN REPEAT DOMAIN-CONTAINING PROTEIN 39 HOMOLOG-RELATED"/>
    <property type="match status" value="1"/>
</dbReference>
<feature type="region of interest" description="Disordered" evidence="1">
    <location>
        <begin position="1"/>
        <end position="43"/>
    </location>
</feature>
<evidence type="ECO:0000256" key="1">
    <source>
        <dbReference type="SAM" id="MobiDB-lite"/>
    </source>
</evidence>
<evidence type="ECO:0000313" key="3">
    <source>
        <dbReference type="EMBL" id="EAA27267.2"/>
    </source>
</evidence>
<dbReference type="GeneID" id="3872650"/>
<protein>
    <recommendedName>
        <fullName evidence="2">Heterokaryon incompatibility domain-containing protein</fullName>
    </recommendedName>
</protein>
<dbReference type="KEGG" id="ncr:NCU01592"/>
<sequence>MSSDFSFAPERQRERSLSLPEDTPPSSTDRKVSDDFTGKYPYEPLQSKEHIRLLRLEPPVASSTQNIPVISATLREVNLSAVGESPCPPYKALSYEWGSPPSNPSDTPTMLLDNHLIRIRQNLYDALQSILHNHHRLYGESPLYLWVDALCINQLDDWEKGHQVQLMKTIYWDAETVIVWLGMGTACTGEAMELLKMEWKDLHEYMEEGNLSRKERQGITDLYCNATYWRRVWILQEFVLARDYVVLCNRAFVTKRCFERGPKIARWWSVKEARRKSRAHTNRPSPVLFWKAPVERMIALRNLFPRPSEVWEPSGPTLDKWLDTVYSYGFKATDPRDYVFALLGISHDRDDLEIVPNYELSTSEVYGMVISTYEARPRTVSLHHTTKNNLADLLGIARDRALELQQILKAEAEDMSSLED</sequence>
<feature type="compositionally biased region" description="Basic and acidic residues" evidence="1">
    <location>
        <begin position="28"/>
        <end position="37"/>
    </location>
</feature>
<dbReference type="AlphaFoldDB" id="F5HF39"/>
<dbReference type="OrthoDB" id="5571888at2759"/>
<feature type="domain" description="Heterokaryon incompatibility" evidence="2">
    <location>
        <begin position="90"/>
        <end position="237"/>
    </location>
</feature>
<name>F5HF39_NEUCR</name>
<dbReference type="RefSeq" id="XP_956503.2">
    <property type="nucleotide sequence ID" value="XM_951410.2"/>
</dbReference>
<organism evidence="3 4">
    <name type="scientific">Neurospora crassa (strain ATCC 24698 / 74-OR23-1A / CBS 708.71 / DSM 1257 / FGSC 987)</name>
    <dbReference type="NCBI Taxonomy" id="367110"/>
    <lineage>
        <taxon>Eukaryota</taxon>
        <taxon>Fungi</taxon>
        <taxon>Dikarya</taxon>
        <taxon>Ascomycota</taxon>
        <taxon>Pezizomycotina</taxon>
        <taxon>Sordariomycetes</taxon>
        <taxon>Sordariomycetidae</taxon>
        <taxon>Sordariales</taxon>
        <taxon>Sordariaceae</taxon>
        <taxon>Neurospora</taxon>
    </lineage>
</organism>
<dbReference type="PaxDb" id="5141-EFNCRP00000001895"/>
<dbReference type="VEuPathDB" id="FungiDB:NCU01592"/>
<dbReference type="Pfam" id="PF06985">
    <property type="entry name" value="HET"/>
    <property type="match status" value="1"/>
</dbReference>
<gene>
    <name evidence="3" type="ORF">NCU01592</name>
</gene>
<dbReference type="PANTHER" id="PTHR24148:SF77">
    <property type="entry name" value="HETEROKARYON INCOMPATIBILITY DOMAIN-CONTAINING PROTEIN"/>
    <property type="match status" value="1"/>
</dbReference>
<reference evidence="3 4" key="1">
    <citation type="journal article" date="2003" name="Nature">
        <title>The genome sequence of the filamentous fungus Neurospora crassa.</title>
        <authorList>
            <person name="Galagan J.E."/>
            <person name="Calvo S.E."/>
            <person name="Borkovich K.A."/>
            <person name="Selker E.U."/>
            <person name="Read N.D."/>
            <person name="Jaffe D."/>
            <person name="FitzHugh W."/>
            <person name="Ma L.J."/>
            <person name="Smirnov S."/>
            <person name="Purcell S."/>
            <person name="Rehman B."/>
            <person name="Elkins T."/>
            <person name="Engels R."/>
            <person name="Wang S."/>
            <person name="Nielsen C.B."/>
            <person name="Butler J."/>
            <person name="Endrizzi M."/>
            <person name="Qui D."/>
            <person name="Ianakiev P."/>
            <person name="Bell-Pedersen D."/>
            <person name="Nelson M.A."/>
            <person name="Werner-Washburne M."/>
            <person name="Selitrennikoff C.P."/>
            <person name="Kinsey J.A."/>
            <person name="Braun E.L."/>
            <person name="Zelter A."/>
            <person name="Schulte U."/>
            <person name="Kothe G.O."/>
            <person name="Jedd G."/>
            <person name="Mewes W."/>
            <person name="Staben C."/>
            <person name="Marcotte E."/>
            <person name="Greenberg D."/>
            <person name="Roy A."/>
            <person name="Foley K."/>
            <person name="Naylor J."/>
            <person name="Stange-Thomann N."/>
            <person name="Barrett R."/>
            <person name="Gnerre S."/>
            <person name="Kamal M."/>
            <person name="Kamvysselis M."/>
            <person name="Mauceli E."/>
            <person name="Bielke C."/>
            <person name="Rudd S."/>
            <person name="Frishman D."/>
            <person name="Krystofova S."/>
            <person name="Rasmussen C."/>
            <person name="Metzenberg R.L."/>
            <person name="Perkins D.D."/>
            <person name="Kroken S."/>
            <person name="Cogoni C."/>
            <person name="Macino G."/>
            <person name="Catcheside D."/>
            <person name="Li W."/>
            <person name="Pratt R.J."/>
            <person name="Osmani S.A."/>
            <person name="DeSouza C.P."/>
            <person name="Glass L."/>
            <person name="Orbach M.J."/>
            <person name="Berglund J.A."/>
            <person name="Voelker R."/>
            <person name="Yarden O."/>
            <person name="Plamann M."/>
            <person name="Seiler S."/>
            <person name="Dunlap J."/>
            <person name="Radford A."/>
            <person name="Aramayo R."/>
            <person name="Natvig D.O."/>
            <person name="Alex L.A."/>
            <person name="Mannhaupt G."/>
            <person name="Ebbole D.J."/>
            <person name="Freitag M."/>
            <person name="Paulsen I."/>
            <person name="Sachs M.S."/>
            <person name="Lander E.S."/>
            <person name="Nusbaum C."/>
            <person name="Birren B."/>
        </authorList>
    </citation>
    <scope>NUCLEOTIDE SEQUENCE [LARGE SCALE GENOMIC DNA]</scope>
    <source>
        <strain evidence="4">ATCC 24698 / 74-OR23-1A / CBS 708.71 / DSM 1257 / FGSC 987</strain>
    </source>
</reference>
<dbReference type="InterPro" id="IPR010730">
    <property type="entry name" value="HET"/>
</dbReference>
<evidence type="ECO:0000259" key="2">
    <source>
        <dbReference type="Pfam" id="PF06985"/>
    </source>
</evidence>
<evidence type="ECO:0000313" key="4">
    <source>
        <dbReference type="Proteomes" id="UP000001805"/>
    </source>
</evidence>
<dbReference type="EMBL" id="CM002237">
    <property type="protein sequence ID" value="EAA27267.2"/>
    <property type="molecule type" value="Genomic_DNA"/>
</dbReference>
<accession>F5HF39</accession>
<dbReference type="InterPro" id="IPR052895">
    <property type="entry name" value="HetReg/Transcr_Mod"/>
</dbReference>
<dbReference type="Proteomes" id="UP000001805">
    <property type="component" value="Chromosome 6, Linkage Group II"/>
</dbReference>
<proteinExistence type="predicted"/>
<dbReference type="InParanoid" id="F5HF39"/>
<keyword evidence="4" id="KW-1185">Reference proteome</keyword>
<dbReference type="HOGENOM" id="CLU_004184_3_2_1"/>